<feature type="compositionally biased region" description="Basic and acidic residues" evidence="1">
    <location>
        <begin position="239"/>
        <end position="268"/>
    </location>
</feature>
<dbReference type="SMR" id="A0A3B6GN25"/>
<dbReference type="Proteomes" id="UP000019116">
    <property type="component" value="Chromosome 3D"/>
</dbReference>
<feature type="compositionally biased region" description="Basic residues" evidence="1">
    <location>
        <begin position="106"/>
        <end position="115"/>
    </location>
</feature>
<evidence type="ECO:0000313" key="2">
    <source>
        <dbReference type="EnsemblPlants" id="TraesCS3D02G086900.1"/>
    </source>
</evidence>
<feature type="compositionally biased region" description="Polar residues" evidence="1">
    <location>
        <begin position="116"/>
        <end position="132"/>
    </location>
</feature>
<evidence type="ECO:0000256" key="1">
    <source>
        <dbReference type="SAM" id="MobiDB-lite"/>
    </source>
</evidence>
<evidence type="ECO:0000313" key="3">
    <source>
        <dbReference type="Proteomes" id="UP000019116"/>
    </source>
</evidence>
<organism evidence="2">
    <name type="scientific">Triticum aestivum</name>
    <name type="common">Wheat</name>
    <dbReference type="NCBI Taxonomy" id="4565"/>
    <lineage>
        <taxon>Eukaryota</taxon>
        <taxon>Viridiplantae</taxon>
        <taxon>Streptophyta</taxon>
        <taxon>Embryophyta</taxon>
        <taxon>Tracheophyta</taxon>
        <taxon>Spermatophyta</taxon>
        <taxon>Magnoliopsida</taxon>
        <taxon>Liliopsida</taxon>
        <taxon>Poales</taxon>
        <taxon>Poaceae</taxon>
        <taxon>BOP clade</taxon>
        <taxon>Pooideae</taxon>
        <taxon>Triticodae</taxon>
        <taxon>Triticeae</taxon>
        <taxon>Triticinae</taxon>
        <taxon>Triticum</taxon>
    </lineage>
</organism>
<dbReference type="Gramene" id="TraesCS3D03G0171800.1">
    <property type="protein sequence ID" value="TraesCS3D03G0171800.1.CDS"/>
    <property type="gene ID" value="TraesCS3D03G0171800"/>
</dbReference>
<sequence length="468" mass="51806">MENIIFDGGATVAVSAGGAAAAAYDPEETQSQDDRTPFMLAAYDQATMQDAFMQDQVGLDLDGFPLDHEFLENYSLEEEDELDIDGKPLFEDELANPGRSRSARASGRRHTRWPRTRSSMSVEGTLGNTPRSAPNKRHQPFGFVSTRWRMIQQECNKFCATLESIKARPMSGIGMQDMAFKVRHEGNQRGGEVQGAICRPHGAWGGGEESHGGGWGGREATAAREDQLQKGGQVGCSIHHLDRNRGGHDDQEGLKGEKRRQDKEEQMNAEIQRRRLEMEAEKQTGMLEMEAKKQTKMLETESANAKTKAKEVALASMMTGVEIMKVDLNTMSSRKRPWFEKMQADMLKFDESDLWRHAPSLFAAINEFRRIADKSCNRKLPTPPSNLTETCKKQIPGGRRDQSWEPAVSMAAKGRTKMEVGGDGVAVITICNPPVNSLSIDGTVPAASILVLDPIPMCCSAYFISLFC</sequence>
<feature type="region of interest" description="Disordered" evidence="1">
    <location>
        <begin position="237"/>
        <end position="268"/>
    </location>
</feature>
<gene>
    <name evidence="2" type="primary">LOC123077243</name>
</gene>
<dbReference type="AlphaFoldDB" id="A0A3B6GN25"/>
<dbReference type="Gramene" id="TraesCS3D02G086900.1">
    <property type="protein sequence ID" value="TraesCS3D02G086900.1"/>
    <property type="gene ID" value="TraesCS3D02G086900"/>
</dbReference>
<dbReference type="PANTHER" id="PTHR45125">
    <property type="entry name" value="F21J9.4-RELATED"/>
    <property type="match status" value="1"/>
</dbReference>
<accession>A0A3B6GN25</accession>
<dbReference type="Gramene" id="TraesSTA3D03G01816310.1">
    <property type="protein sequence ID" value="TraesSTA3D03G01816310.1"/>
    <property type="gene ID" value="TraesSTA3D03G01816310"/>
</dbReference>
<dbReference type="PANTHER" id="PTHR45125:SF24">
    <property type="entry name" value="GENOME ASSEMBLY, CHROMOSOME: II"/>
    <property type="match status" value="1"/>
</dbReference>
<protein>
    <recommendedName>
        <fullName evidence="4">No apical meristem-associated C-terminal domain-containing protein</fullName>
    </recommendedName>
</protein>
<keyword evidence="3" id="KW-1185">Reference proteome</keyword>
<reference evidence="2" key="1">
    <citation type="submission" date="2018-08" db="EMBL/GenBank/DDBJ databases">
        <authorList>
            <person name="Rossello M."/>
        </authorList>
    </citation>
    <scope>NUCLEOTIDE SEQUENCE [LARGE SCALE GENOMIC DNA]</scope>
    <source>
        <strain evidence="2">cv. Chinese Spring</strain>
    </source>
</reference>
<reference evidence="2" key="2">
    <citation type="submission" date="2018-10" db="UniProtKB">
        <authorList>
            <consortium name="EnsemblPlants"/>
        </authorList>
    </citation>
    <scope>IDENTIFICATION</scope>
</reference>
<name>A0A3B6GN25_WHEAT</name>
<evidence type="ECO:0008006" key="4">
    <source>
        <dbReference type="Google" id="ProtNLM"/>
    </source>
</evidence>
<feature type="region of interest" description="Disordered" evidence="1">
    <location>
        <begin position="90"/>
        <end position="138"/>
    </location>
</feature>
<proteinExistence type="predicted"/>
<dbReference type="OrthoDB" id="2018133at2759"/>
<dbReference type="EnsemblPlants" id="TraesCS3D02G086900.1">
    <property type="protein sequence ID" value="TraesCS3D02G086900.1"/>
    <property type="gene ID" value="TraesCS3D02G086900"/>
</dbReference>